<dbReference type="RefSeq" id="WP_004289687.1">
    <property type="nucleotide sequence ID" value="NZ_CABKNQ010000019.1"/>
</dbReference>
<evidence type="ECO:0000313" key="3">
    <source>
        <dbReference type="Proteomes" id="UP000254424"/>
    </source>
</evidence>
<sequence length="137" mass="15077">MKTMIILFVLAWQGAAGLLFAQKLTLEVRGFEAIKGRLNVTFYHSQETFMKEPLATFRVDVVAPTLSIPCKGLPAGAYAVALFQDENGNDKLDTTAFGAPTEKYGFSNDARGVMGPPSYDKCVFYFTQDTTLVVHVK</sequence>
<proteinExistence type="predicted"/>
<dbReference type="Proteomes" id="UP000520291">
    <property type="component" value="Unassembled WGS sequence"/>
</dbReference>
<dbReference type="EMBL" id="UFSX01000001">
    <property type="protein sequence ID" value="SUV28587.1"/>
    <property type="molecule type" value="Genomic_DNA"/>
</dbReference>
<organism evidence="2 3">
    <name type="scientific">Bacteroides eggerthii</name>
    <dbReference type="NCBI Taxonomy" id="28111"/>
    <lineage>
        <taxon>Bacteria</taxon>
        <taxon>Pseudomonadati</taxon>
        <taxon>Bacteroidota</taxon>
        <taxon>Bacteroidia</taxon>
        <taxon>Bacteroidales</taxon>
        <taxon>Bacteroidaceae</taxon>
        <taxon>Bacteroides</taxon>
    </lineage>
</organism>
<dbReference type="GeneID" id="93070478"/>
<accession>A0A380YJ33</accession>
<dbReference type="AlphaFoldDB" id="A0A380YJ33"/>
<gene>
    <name evidence="1" type="ORF">HF841_05825</name>
    <name evidence="2" type="ORF">NCTC11155_00537</name>
</gene>
<dbReference type="Proteomes" id="UP000254424">
    <property type="component" value="Unassembled WGS sequence"/>
</dbReference>
<evidence type="ECO:0000313" key="1">
    <source>
        <dbReference type="EMBL" id="NME85542.1"/>
    </source>
</evidence>
<name>A0A380YJ33_9BACE</name>
<dbReference type="Pfam" id="PF09912">
    <property type="entry name" value="DUF2141"/>
    <property type="match status" value="1"/>
</dbReference>
<reference evidence="1 4" key="2">
    <citation type="submission" date="2020-04" db="EMBL/GenBank/DDBJ databases">
        <authorList>
            <person name="Hitch T.C.A."/>
            <person name="Wylensek D."/>
            <person name="Clavel T."/>
        </authorList>
    </citation>
    <scope>NUCLEOTIDE SEQUENCE [LARGE SCALE GENOMIC DNA]</scope>
    <source>
        <strain evidence="1 4">WCA3-601-WT-5E</strain>
    </source>
</reference>
<reference evidence="2 3" key="1">
    <citation type="submission" date="2018-06" db="EMBL/GenBank/DDBJ databases">
        <authorList>
            <consortium name="Pathogen Informatics"/>
            <person name="Doyle S."/>
        </authorList>
    </citation>
    <scope>NUCLEOTIDE SEQUENCE [LARGE SCALE GENOMIC DNA]</scope>
    <source>
        <strain evidence="2 3">NCTC11155</strain>
    </source>
</reference>
<evidence type="ECO:0000313" key="4">
    <source>
        <dbReference type="Proteomes" id="UP000520291"/>
    </source>
</evidence>
<protein>
    <submittedName>
        <fullName evidence="1">DUF2141 domain-containing protein</fullName>
    </submittedName>
</protein>
<dbReference type="EMBL" id="JABAGL010000006">
    <property type="protein sequence ID" value="NME85542.1"/>
    <property type="molecule type" value="Genomic_DNA"/>
</dbReference>
<dbReference type="OrthoDB" id="9788332at2"/>
<dbReference type="STRING" id="483216.BACEGG_01389"/>
<dbReference type="InterPro" id="IPR018673">
    <property type="entry name" value="DUF2141"/>
</dbReference>
<evidence type="ECO:0000313" key="2">
    <source>
        <dbReference type="EMBL" id="SUV28587.1"/>
    </source>
</evidence>